<dbReference type="Proteomes" id="UP000299102">
    <property type="component" value="Unassembled WGS sequence"/>
</dbReference>
<sequence>MSSNPLDEGAIALGERRTLILLTAGKAYSKLRRVLARMPISPAPSQNSTHGLGAPAGQGSLQLETLLGGSVLADYPRNAGTAARPLSGRH</sequence>
<dbReference type="AlphaFoldDB" id="A0A4C1SCG2"/>
<reference evidence="1 2" key="1">
    <citation type="journal article" date="2019" name="Commun. Biol.">
        <title>The bagworm genome reveals a unique fibroin gene that provides high tensile strength.</title>
        <authorList>
            <person name="Kono N."/>
            <person name="Nakamura H."/>
            <person name="Ohtoshi R."/>
            <person name="Tomita M."/>
            <person name="Numata K."/>
            <person name="Arakawa K."/>
        </authorList>
    </citation>
    <scope>NUCLEOTIDE SEQUENCE [LARGE SCALE GENOMIC DNA]</scope>
</reference>
<evidence type="ECO:0000313" key="2">
    <source>
        <dbReference type="Proteomes" id="UP000299102"/>
    </source>
</evidence>
<dbReference type="EMBL" id="BGZK01003209">
    <property type="protein sequence ID" value="GBO98760.1"/>
    <property type="molecule type" value="Genomic_DNA"/>
</dbReference>
<protein>
    <submittedName>
        <fullName evidence="1">Uncharacterized protein</fullName>
    </submittedName>
</protein>
<comment type="caution">
    <text evidence="1">The sequence shown here is derived from an EMBL/GenBank/DDBJ whole genome shotgun (WGS) entry which is preliminary data.</text>
</comment>
<evidence type="ECO:0000313" key="1">
    <source>
        <dbReference type="EMBL" id="GBO98760.1"/>
    </source>
</evidence>
<accession>A0A4C1SCG2</accession>
<gene>
    <name evidence="1" type="ORF">EVAR_101275_1</name>
</gene>
<keyword evidence="2" id="KW-1185">Reference proteome</keyword>
<name>A0A4C1SCG2_EUMVA</name>
<organism evidence="1 2">
    <name type="scientific">Eumeta variegata</name>
    <name type="common">Bagworm moth</name>
    <name type="synonym">Eumeta japonica</name>
    <dbReference type="NCBI Taxonomy" id="151549"/>
    <lineage>
        <taxon>Eukaryota</taxon>
        <taxon>Metazoa</taxon>
        <taxon>Ecdysozoa</taxon>
        <taxon>Arthropoda</taxon>
        <taxon>Hexapoda</taxon>
        <taxon>Insecta</taxon>
        <taxon>Pterygota</taxon>
        <taxon>Neoptera</taxon>
        <taxon>Endopterygota</taxon>
        <taxon>Lepidoptera</taxon>
        <taxon>Glossata</taxon>
        <taxon>Ditrysia</taxon>
        <taxon>Tineoidea</taxon>
        <taxon>Psychidae</taxon>
        <taxon>Oiketicinae</taxon>
        <taxon>Eumeta</taxon>
    </lineage>
</organism>
<proteinExistence type="predicted"/>